<proteinExistence type="predicted"/>
<evidence type="ECO:0000313" key="5">
    <source>
        <dbReference type="Proteomes" id="UP000248326"/>
    </source>
</evidence>
<protein>
    <submittedName>
        <fullName evidence="4">Pullulanase /isoamylase</fullName>
    </submittedName>
</protein>
<dbReference type="CDD" id="cd11338">
    <property type="entry name" value="AmyAc_CMD"/>
    <property type="match status" value="1"/>
</dbReference>
<dbReference type="SUPFAM" id="SSF51011">
    <property type="entry name" value="Glycosyl hydrolase domain"/>
    <property type="match status" value="1"/>
</dbReference>
<gene>
    <name evidence="4" type="ORF">DES52_104123</name>
</gene>
<name>A0A318SEB6_9DEIO</name>
<reference evidence="4 5" key="1">
    <citation type="submission" date="2018-06" db="EMBL/GenBank/DDBJ databases">
        <title>Genomic Encyclopedia of Type Strains, Phase IV (KMG-IV): sequencing the most valuable type-strain genomes for metagenomic binning, comparative biology and taxonomic classification.</title>
        <authorList>
            <person name="Goeker M."/>
        </authorList>
    </citation>
    <scope>NUCLEOTIDE SEQUENCE [LARGE SCALE GENOMIC DNA]</scope>
    <source>
        <strain evidence="4 5">DSM 18048</strain>
    </source>
</reference>
<dbReference type="Pfam" id="PF00128">
    <property type="entry name" value="Alpha-amylase"/>
    <property type="match status" value="1"/>
</dbReference>
<sequence>MSIKTPDWVKDAVFYQIFPDRFAKSERVPKATHLQAWGDAPHPHKYQGGDLLGVVEKLDYLQSLGVNAIYFCPVFQSASNHRYHTHDYLNVDPMLGGNEALDELLREAHARGIRVVLDGVFNHASRGFFQFNDILENGPHSAYLDWFHVTAFPLSPYDGTKPANYKAWWDNRALPKFNTDSPAVREFLWSVATFWVERGVDGWRLDVPNEIDDDSFWREFRARVKAANPDAYIVGEIWHDAQRWLSGDQFDAVMNYLFTRPCLAFFGAHTLDNRVNEASGTGKVLPMDAPSFAERMTRVAAMYPDEITFAQLNLLGSHDTARFRTAVGGDESAHRLATIFQFTYVGAPCVYYGDEIGLAGGPDPDCRRAFDWDEARWDHETLELTRRLARARTTSPVLTRGTFEVMTAFAETVAYKRAFAGREAYVVLNADRTPQAVYLASLQPGSYTDVVTGGAVRIGEHHTFSVEPRSGMVLVPRE</sequence>
<dbReference type="OrthoDB" id="53578at2"/>
<comment type="caution">
    <text evidence="4">The sequence shown here is derived from an EMBL/GenBank/DDBJ whole genome shotgun (WGS) entry which is preliminary data.</text>
</comment>
<organism evidence="4 5">
    <name type="scientific">Deinococcus yavapaiensis KR-236</name>
    <dbReference type="NCBI Taxonomy" id="694435"/>
    <lineage>
        <taxon>Bacteria</taxon>
        <taxon>Thermotogati</taxon>
        <taxon>Deinococcota</taxon>
        <taxon>Deinococci</taxon>
        <taxon>Deinococcales</taxon>
        <taxon>Deinococcaceae</taxon>
        <taxon>Deinococcus</taxon>
    </lineage>
</organism>
<dbReference type="InterPro" id="IPR017853">
    <property type="entry name" value="GH"/>
</dbReference>
<dbReference type="InterPro" id="IPR006047">
    <property type="entry name" value="GH13_cat_dom"/>
</dbReference>
<feature type="domain" description="Glycosyl hydrolase family 13 catalytic" evidence="3">
    <location>
        <begin position="16"/>
        <end position="392"/>
    </location>
</feature>
<dbReference type="EMBL" id="QJSX01000004">
    <property type="protein sequence ID" value="PYE54852.1"/>
    <property type="molecule type" value="Genomic_DNA"/>
</dbReference>
<dbReference type="GO" id="GO:0005975">
    <property type="term" value="P:carbohydrate metabolic process"/>
    <property type="evidence" value="ECO:0007669"/>
    <property type="project" value="InterPro"/>
</dbReference>
<dbReference type="Gene3D" id="3.20.20.80">
    <property type="entry name" value="Glycosidases"/>
    <property type="match status" value="1"/>
</dbReference>
<dbReference type="GO" id="GO:0016798">
    <property type="term" value="F:hydrolase activity, acting on glycosyl bonds"/>
    <property type="evidence" value="ECO:0007669"/>
    <property type="project" value="UniProtKB-KW"/>
</dbReference>
<dbReference type="PANTHER" id="PTHR10357">
    <property type="entry name" value="ALPHA-AMYLASE FAMILY MEMBER"/>
    <property type="match status" value="1"/>
</dbReference>
<evidence type="ECO:0000256" key="1">
    <source>
        <dbReference type="ARBA" id="ARBA00022801"/>
    </source>
</evidence>
<dbReference type="SMART" id="SM00642">
    <property type="entry name" value="Aamy"/>
    <property type="match status" value="1"/>
</dbReference>
<accession>A0A318SEB6</accession>
<keyword evidence="2" id="KW-0326">Glycosidase</keyword>
<keyword evidence="1" id="KW-0378">Hydrolase</keyword>
<evidence type="ECO:0000259" key="3">
    <source>
        <dbReference type="SMART" id="SM00642"/>
    </source>
</evidence>
<dbReference type="Gene3D" id="2.60.40.1180">
    <property type="entry name" value="Golgi alpha-mannosidase II"/>
    <property type="match status" value="1"/>
</dbReference>
<dbReference type="PANTHER" id="PTHR10357:SF210">
    <property type="entry name" value="MALTODEXTRIN GLUCOSIDASE"/>
    <property type="match status" value="1"/>
</dbReference>
<dbReference type="RefSeq" id="WP_110885970.1">
    <property type="nucleotide sequence ID" value="NZ_QJSX01000004.1"/>
</dbReference>
<dbReference type="SUPFAM" id="SSF51445">
    <property type="entry name" value="(Trans)glycosidases"/>
    <property type="match status" value="1"/>
</dbReference>
<evidence type="ECO:0000313" key="4">
    <source>
        <dbReference type="EMBL" id="PYE54852.1"/>
    </source>
</evidence>
<dbReference type="AlphaFoldDB" id="A0A318SEB6"/>
<dbReference type="InterPro" id="IPR013780">
    <property type="entry name" value="Glyco_hydro_b"/>
</dbReference>
<keyword evidence="5" id="KW-1185">Reference proteome</keyword>
<evidence type="ECO:0000256" key="2">
    <source>
        <dbReference type="ARBA" id="ARBA00023295"/>
    </source>
</evidence>
<dbReference type="Proteomes" id="UP000248326">
    <property type="component" value="Unassembled WGS sequence"/>
</dbReference>